<proteinExistence type="inferred from homology"/>
<dbReference type="Gene3D" id="1.10.3720.10">
    <property type="entry name" value="MetI-like"/>
    <property type="match status" value="1"/>
</dbReference>
<dbReference type="Proteomes" id="UP000469505">
    <property type="component" value="Unassembled WGS sequence"/>
</dbReference>
<comment type="similarity">
    <text evidence="7">In the N-terminal section; belongs to the binding-protein-dependent transport system permease family.</text>
</comment>
<evidence type="ECO:0000256" key="4">
    <source>
        <dbReference type="ARBA" id="ARBA00022989"/>
    </source>
</evidence>
<dbReference type="InterPro" id="IPR035906">
    <property type="entry name" value="MetI-like_sf"/>
</dbReference>
<dbReference type="FunFam" id="1.10.3720.10:FF:000001">
    <property type="entry name" value="Glycine betaine ABC transporter, permease"/>
    <property type="match status" value="1"/>
</dbReference>
<feature type="transmembrane region" description="Helical" evidence="8">
    <location>
        <begin position="25"/>
        <end position="46"/>
    </location>
</feature>
<dbReference type="InterPro" id="IPR007210">
    <property type="entry name" value="ABC_Gly_betaine_transp_sub-bd"/>
</dbReference>
<dbReference type="CDD" id="cd13610">
    <property type="entry name" value="PBP2_ChoS"/>
    <property type="match status" value="1"/>
</dbReference>
<evidence type="ECO:0000313" key="13">
    <source>
        <dbReference type="Proteomes" id="UP000469505"/>
    </source>
</evidence>
<dbReference type="SUPFAM" id="SSF161098">
    <property type="entry name" value="MetI-like"/>
    <property type="match status" value="1"/>
</dbReference>
<evidence type="ECO:0000313" key="10">
    <source>
        <dbReference type="EMBL" id="MTV86326.1"/>
    </source>
</evidence>
<dbReference type="SUPFAM" id="SSF53850">
    <property type="entry name" value="Periplasmic binding protein-like II"/>
    <property type="match status" value="1"/>
</dbReference>
<feature type="transmembrane region" description="Helical" evidence="8">
    <location>
        <begin position="145"/>
        <end position="172"/>
    </location>
</feature>
<feature type="transmembrane region" description="Helical" evidence="8">
    <location>
        <begin position="53"/>
        <end position="74"/>
    </location>
</feature>
<dbReference type="AlphaFoldDB" id="A0A0B7L5R5"/>
<reference evidence="10 13" key="2">
    <citation type="submission" date="2019-11" db="EMBL/GenBank/DDBJ databases">
        <title>Growth characteristics of pneumococcus vary with the chemical composition of the capsule and with environmental conditions.</title>
        <authorList>
            <person name="Tothpal A."/>
            <person name="Desobry K."/>
            <person name="Joshi S."/>
            <person name="Wyllie A.L."/>
            <person name="Weinberger D.M."/>
        </authorList>
    </citation>
    <scope>NUCLEOTIDE SEQUENCE [LARGE SCALE GENOMIC DNA]</scope>
    <source>
        <strain evidence="10">Pnumococcus35B</strain>
        <strain evidence="13">pnumococcus35B</strain>
    </source>
</reference>
<feature type="domain" description="ABC transmembrane type-1" evidence="9">
    <location>
        <begin position="19"/>
        <end position="198"/>
    </location>
</feature>
<protein>
    <submittedName>
        <fullName evidence="10">ABC transporter permease subunit</fullName>
    </submittedName>
    <submittedName>
        <fullName evidence="11">Glycine/betaine ABC transporter permease</fullName>
    </submittedName>
</protein>
<comment type="subcellular location">
    <subcellularLocation>
        <location evidence="8">Cell membrane</location>
        <topology evidence="8">Multi-pass membrane protein</topology>
    </subcellularLocation>
    <subcellularLocation>
        <location evidence="1">Membrane</location>
        <topology evidence="1">Multi-pass membrane protein</topology>
    </subcellularLocation>
</comment>
<feature type="transmembrane region" description="Helical" evidence="8">
    <location>
        <begin position="210"/>
        <end position="229"/>
    </location>
</feature>
<evidence type="ECO:0000256" key="3">
    <source>
        <dbReference type="ARBA" id="ARBA00022692"/>
    </source>
</evidence>
<keyword evidence="4 8" id="KW-1133">Transmembrane helix</keyword>
<dbReference type="EMBL" id="WNHX01000005">
    <property type="protein sequence ID" value="MTV86326.1"/>
    <property type="molecule type" value="Genomic_DNA"/>
</dbReference>
<dbReference type="Gene3D" id="3.40.190.10">
    <property type="entry name" value="Periplasmic binding protein-like II"/>
    <property type="match status" value="1"/>
</dbReference>
<dbReference type="GO" id="GO:0043190">
    <property type="term" value="C:ATP-binding cassette (ABC) transporter complex"/>
    <property type="evidence" value="ECO:0007669"/>
    <property type="project" value="InterPro"/>
</dbReference>
<feature type="transmembrane region" description="Helical" evidence="8">
    <location>
        <begin position="178"/>
        <end position="198"/>
    </location>
</feature>
<evidence type="ECO:0000256" key="2">
    <source>
        <dbReference type="ARBA" id="ARBA00022448"/>
    </source>
</evidence>
<comment type="similarity">
    <text evidence="6">In the C-terminal section; belongs to the OsmX family.</text>
</comment>
<name>A0A0B7L5R5_STREE</name>
<dbReference type="RefSeq" id="WP_000182980.1">
    <property type="nucleotide sequence ID" value="NZ_AP025936.1"/>
</dbReference>
<dbReference type="GO" id="GO:0022857">
    <property type="term" value="F:transmembrane transporter activity"/>
    <property type="evidence" value="ECO:0007669"/>
    <property type="project" value="InterPro"/>
</dbReference>
<sequence>MTNLIATFQDRFSDWLTALSQHLQLSLLTLLLAILLAIPLAVFLRYHEKLADWVLQIAGIFQTIPSLALLGLFIPLMGIGTLPALTALVIYAIFPILQNTITGLKGIDPSLQEAGIAFGMTRWERLKKFEIPLAMPVIMSGIRTAAVLIIGTATLATLIGAGGLGSFILLGIDRNNASLILIGALSSAVLAIAFNFLLKVMEKAKLRTIFSGFALVALLLGLSYSPALLAQKEKENLVIAGKIGPEPEILANMYKLLIEENTSMTATVKPNFGTTSFLYEALKKGDIDIYPEFTGTVTESLLQPSPKVSHEPEQVYQVARDGIAKQDHLAYLKPMSYQNTYAVAVPKKIAQEYGLKTISDLKKVEGQLKAGFTLEFNDREDGNKGLQSMYGLNLNVATMQPALRYQAIQSGDIQITDAYSTDAELERYDLQVLEDDKQLFPPYQGAPLMKEALLKKHPELERVLNTLAGKITESQMSQLNYQVGVEGKSAKQVAKEFLQEQGLLKK</sequence>
<evidence type="ECO:0000256" key="5">
    <source>
        <dbReference type="ARBA" id="ARBA00023136"/>
    </source>
</evidence>
<dbReference type="PANTHER" id="PTHR30177:SF4">
    <property type="entry name" value="OSMOPROTECTANT IMPORT PERMEASE PROTEIN OSMW"/>
    <property type="match status" value="1"/>
</dbReference>
<comment type="similarity">
    <text evidence="8">Belongs to the binding-protein-dependent transport system permease family.</text>
</comment>
<dbReference type="FunFam" id="3.40.190.120:FF:000002">
    <property type="entry name" value="Osmoprotectant ABC transporter, permease protein"/>
    <property type="match status" value="1"/>
</dbReference>
<dbReference type="CDD" id="cd06261">
    <property type="entry name" value="TM_PBP2"/>
    <property type="match status" value="1"/>
</dbReference>
<accession>A0A0B7L5R5</accession>
<keyword evidence="5 8" id="KW-0472">Membrane</keyword>
<evidence type="ECO:0000256" key="6">
    <source>
        <dbReference type="ARBA" id="ARBA00035642"/>
    </source>
</evidence>
<keyword evidence="2 8" id="KW-0813">Transport</keyword>
<evidence type="ECO:0000256" key="7">
    <source>
        <dbReference type="ARBA" id="ARBA00035652"/>
    </source>
</evidence>
<evidence type="ECO:0000256" key="8">
    <source>
        <dbReference type="RuleBase" id="RU363032"/>
    </source>
</evidence>
<evidence type="ECO:0000313" key="11">
    <source>
        <dbReference type="EMBL" id="OYL29978.1"/>
    </source>
</evidence>
<dbReference type="PROSITE" id="PS50928">
    <property type="entry name" value="ABC_TM1"/>
    <property type="match status" value="1"/>
</dbReference>
<reference evidence="11 12" key="1">
    <citation type="submission" date="2017-07" db="EMBL/GenBank/DDBJ databases">
        <title>Invasive disease caused simultaneously by more than one serotype of Streptococcus pneumoniae, South Africa.</title>
        <authorList>
            <person name="Ndlangisa K."/>
            <person name="Du Plessis M."/>
            <person name="Von Gottberg A."/>
        </authorList>
    </citation>
    <scope>NUCLEOTIDE SEQUENCE [LARGE SCALE GENOMIC DNA]</scope>
    <source>
        <strain evidence="11 12">8227-15B</strain>
    </source>
</reference>
<dbReference type="Pfam" id="PF04069">
    <property type="entry name" value="OpuAC"/>
    <property type="match status" value="1"/>
</dbReference>
<dbReference type="GO" id="GO:0031460">
    <property type="term" value="P:glycine betaine transport"/>
    <property type="evidence" value="ECO:0007669"/>
    <property type="project" value="TreeGrafter"/>
</dbReference>
<dbReference type="Pfam" id="PF00528">
    <property type="entry name" value="BPD_transp_1"/>
    <property type="match status" value="1"/>
</dbReference>
<dbReference type="InterPro" id="IPR058089">
    <property type="entry name" value="EgtUBC_SBD"/>
</dbReference>
<evidence type="ECO:0000259" key="9">
    <source>
        <dbReference type="PROSITE" id="PS50928"/>
    </source>
</evidence>
<dbReference type="InterPro" id="IPR000515">
    <property type="entry name" value="MetI-like"/>
</dbReference>
<feature type="transmembrane region" description="Helical" evidence="8">
    <location>
        <begin position="80"/>
        <end position="97"/>
    </location>
</feature>
<dbReference type="InterPro" id="IPR051204">
    <property type="entry name" value="ABC_transp_perm/SBD"/>
</dbReference>
<dbReference type="PANTHER" id="PTHR30177">
    <property type="entry name" value="GLYCINE BETAINE/L-PROLINE TRANSPORT SYSTEM PERMEASE PROTEIN PROW"/>
    <property type="match status" value="1"/>
</dbReference>
<organism evidence="10 13">
    <name type="scientific">Streptococcus pneumoniae</name>
    <dbReference type="NCBI Taxonomy" id="1313"/>
    <lineage>
        <taxon>Bacteria</taxon>
        <taxon>Bacillati</taxon>
        <taxon>Bacillota</taxon>
        <taxon>Bacilli</taxon>
        <taxon>Lactobacillales</taxon>
        <taxon>Streptococcaceae</taxon>
        <taxon>Streptococcus</taxon>
    </lineage>
</organism>
<comment type="caution">
    <text evidence="10">The sequence shown here is derived from an EMBL/GenBank/DDBJ whole genome shotgun (WGS) entry which is preliminary data.</text>
</comment>
<evidence type="ECO:0000313" key="12">
    <source>
        <dbReference type="Proteomes" id="UP000214939"/>
    </source>
</evidence>
<keyword evidence="3 8" id="KW-0812">Transmembrane</keyword>
<evidence type="ECO:0000256" key="1">
    <source>
        <dbReference type="ARBA" id="ARBA00004141"/>
    </source>
</evidence>
<dbReference type="EMBL" id="NNBW01000047">
    <property type="protein sequence ID" value="OYL29978.1"/>
    <property type="molecule type" value="Genomic_DNA"/>
</dbReference>
<dbReference type="Gene3D" id="3.40.190.120">
    <property type="entry name" value="Osmoprotection protein (prox), domain 2"/>
    <property type="match status" value="1"/>
</dbReference>
<gene>
    <name evidence="11" type="ORF">A5N45_03925</name>
    <name evidence="10" type="ORF">GM543_01960</name>
</gene>
<dbReference type="Proteomes" id="UP000214939">
    <property type="component" value="Unassembled WGS sequence"/>
</dbReference>